<evidence type="ECO:0000313" key="4">
    <source>
        <dbReference type="Proteomes" id="UP000288587"/>
    </source>
</evidence>
<reference evidence="3 4" key="1">
    <citation type="submission" date="2019-01" db="EMBL/GenBank/DDBJ databases">
        <authorList>
            <person name="Chen W.-M."/>
        </authorList>
    </citation>
    <scope>NUCLEOTIDE SEQUENCE [LARGE SCALE GENOMIC DNA]</scope>
    <source>
        <strain evidence="3 4">CCP-18</strain>
    </source>
</reference>
<feature type="region of interest" description="Disordered" evidence="1">
    <location>
        <begin position="214"/>
        <end position="373"/>
    </location>
</feature>
<comment type="caution">
    <text evidence="3">The sequence shown here is derived from an EMBL/GenBank/DDBJ whole genome shotgun (WGS) entry which is preliminary data.</text>
</comment>
<name>A0A437LAE6_9BURK</name>
<gene>
    <name evidence="3" type="ORF">EOD73_16770</name>
</gene>
<keyword evidence="2" id="KW-0472">Membrane</keyword>
<dbReference type="OrthoDB" id="8881398at2"/>
<dbReference type="RefSeq" id="WP_127684196.1">
    <property type="nucleotide sequence ID" value="NZ_SACM01000006.1"/>
</dbReference>
<accession>A0A437LAE6</accession>
<dbReference type="Proteomes" id="UP000288587">
    <property type="component" value="Unassembled WGS sequence"/>
</dbReference>
<evidence type="ECO:0000256" key="1">
    <source>
        <dbReference type="SAM" id="MobiDB-lite"/>
    </source>
</evidence>
<feature type="region of interest" description="Disordered" evidence="1">
    <location>
        <begin position="46"/>
        <end position="70"/>
    </location>
</feature>
<evidence type="ECO:0000313" key="3">
    <source>
        <dbReference type="EMBL" id="RVT82388.1"/>
    </source>
</evidence>
<protein>
    <recommendedName>
        <fullName evidence="5">SPOR domain-containing protein</fullName>
    </recommendedName>
</protein>
<dbReference type="AlphaFoldDB" id="A0A437LAE6"/>
<keyword evidence="4" id="KW-1185">Reference proteome</keyword>
<organism evidence="3 4">
    <name type="scientific">Inhella crocodyli</name>
    <dbReference type="NCBI Taxonomy" id="2499851"/>
    <lineage>
        <taxon>Bacteria</taxon>
        <taxon>Pseudomonadati</taxon>
        <taxon>Pseudomonadota</taxon>
        <taxon>Betaproteobacteria</taxon>
        <taxon>Burkholderiales</taxon>
        <taxon>Sphaerotilaceae</taxon>
        <taxon>Inhella</taxon>
    </lineage>
</organism>
<dbReference type="EMBL" id="SACM01000006">
    <property type="protein sequence ID" value="RVT82388.1"/>
    <property type="molecule type" value="Genomic_DNA"/>
</dbReference>
<keyword evidence="2" id="KW-0812">Transmembrane</keyword>
<feature type="compositionally biased region" description="Low complexity" evidence="1">
    <location>
        <begin position="218"/>
        <end position="290"/>
    </location>
</feature>
<sequence length="456" mass="47283">MTPTSRAIQQAVVAWHNRHPLAARIDESQVHSIGWVALPFLRPPQGVEPTMDGSEASGPAPSPATPTPKRRHWERLVRAQRATNAPWPVFSEAFIDGISASRAARFAAAHGLSVAPQQEGEDEGQRAWPQRRIDVDGPLAEHSGGGWPVELWLISAAIDVGKERRRVLVAADGSVVDGPRHWHRRRLQGLWVLTLVAAAAGTAGWWWSRPVAPETSEASAPSGPATVASAPASAAAGPEPASGPTALPPTEASAPPTTATAASGLPQAPATAASTATAAASAAAVSASGTNDEPPPDIRPQLVKPLPNRRGPPPPPMLASKATARAEAGSAPPTPGPAPTDAARNATGPSGAETSSGAYRGAATPESIRPGVPAKGPLIALVSPAWKTRAEAEAMLARMTEHLKATMAQQAGLHGEVIETPEGWRAAVYPFATREEAAILNATMVARGWRTRSVSF</sequence>
<feature type="transmembrane region" description="Helical" evidence="2">
    <location>
        <begin position="189"/>
        <end position="207"/>
    </location>
</feature>
<evidence type="ECO:0008006" key="5">
    <source>
        <dbReference type="Google" id="ProtNLM"/>
    </source>
</evidence>
<evidence type="ECO:0000256" key="2">
    <source>
        <dbReference type="SAM" id="Phobius"/>
    </source>
</evidence>
<proteinExistence type="predicted"/>
<keyword evidence="2" id="KW-1133">Transmembrane helix</keyword>